<protein>
    <submittedName>
        <fullName evidence="1">Uncharacterized protein</fullName>
    </submittedName>
</protein>
<name>A0A1B7MJY4_9AGAM</name>
<dbReference type="Proteomes" id="UP000092154">
    <property type="component" value="Unassembled WGS sequence"/>
</dbReference>
<sequence length="61" mass="6749">MEFTPVGQQSQGYASQARRANQGFLQVVGTDIHASIIIHLHLIMFETENCATIHSSVITSY</sequence>
<dbReference type="InParanoid" id="A0A1B7MJY4"/>
<accession>A0A1B7MJY4</accession>
<dbReference type="AlphaFoldDB" id="A0A1B7MJY4"/>
<proteinExistence type="predicted"/>
<gene>
    <name evidence="1" type="ORF">K503DRAFT_569246</name>
</gene>
<evidence type="ECO:0000313" key="2">
    <source>
        <dbReference type="Proteomes" id="UP000092154"/>
    </source>
</evidence>
<keyword evidence="2" id="KW-1185">Reference proteome</keyword>
<organism evidence="1 2">
    <name type="scientific">Rhizopogon vinicolor AM-OR11-026</name>
    <dbReference type="NCBI Taxonomy" id="1314800"/>
    <lineage>
        <taxon>Eukaryota</taxon>
        <taxon>Fungi</taxon>
        <taxon>Dikarya</taxon>
        <taxon>Basidiomycota</taxon>
        <taxon>Agaricomycotina</taxon>
        <taxon>Agaricomycetes</taxon>
        <taxon>Agaricomycetidae</taxon>
        <taxon>Boletales</taxon>
        <taxon>Suillineae</taxon>
        <taxon>Rhizopogonaceae</taxon>
        <taxon>Rhizopogon</taxon>
    </lineage>
</organism>
<reference evidence="1 2" key="1">
    <citation type="submission" date="2016-06" db="EMBL/GenBank/DDBJ databases">
        <title>Comparative genomics of the ectomycorrhizal sister species Rhizopogon vinicolor and Rhizopogon vesiculosus (Basidiomycota: Boletales) reveals a divergence of the mating type B locus.</title>
        <authorList>
            <consortium name="DOE Joint Genome Institute"/>
            <person name="Mujic A.B."/>
            <person name="Kuo A."/>
            <person name="Tritt A."/>
            <person name="Lipzen A."/>
            <person name="Chen C."/>
            <person name="Johnson J."/>
            <person name="Sharma A."/>
            <person name="Barry K."/>
            <person name="Grigoriev I.V."/>
            <person name="Spatafora J.W."/>
        </authorList>
    </citation>
    <scope>NUCLEOTIDE SEQUENCE [LARGE SCALE GENOMIC DNA]</scope>
    <source>
        <strain evidence="1 2">AM-OR11-026</strain>
    </source>
</reference>
<dbReference type="EMBL" id="KV448884">
    <property type="protein sequence ID" value="OAX32904.1"/>
    <property type="molecule type" value="Genomic_DNA"/>
</dbReference>
<evidence type="ECO:0000313" key="1">
    <source>
        <dbReference type="EMBL" id="OAX32904.1"/>
    </source>
</evidence>